<evidence type="ECO:0000256" key="1">
    <source>
        <dbReference type="SAM" id="SignalP"/>
    </source>
</evidence>
<dbReference type="InterPro" id="IPR025507">
    <property type="entry name" value="DUF4394"/>
</dbReference>
<keyword evidence="1" id="KW-0732">Signal</keyword>
<feature type="chain" id="PRO_5046474470" evidence="1">
    <location>
        <begin position="30"/>
        <end position="312"/>
    </location>
</feature>
<feature type="domain" description="Ice-binding protein C-terminal" evidence="2">
    <location>
        <begin position="283"/>
        <end position="306"/>
    </location>
</feature>
<evidence type="ECO:0000313" key="5">
    <source>
        <dbReference type="Proteomes" id="UP001442494"/>
    </source>
</evidence>
<accession>A0ABV0JLZ1</accession>
<dbReference type="Pfam" id="PF07589">
    <property type="entry name" value="PEP-CTERM"/>
    <property type="match status" value="1"/>
</dbReference>
<dbReference type="RefSeq" id="WP_190424030.1">
    <property type="nucleotide sequence ID" value="NZ_JAMPKK010000013.1"/>
</dbReference>
<keyword evidence="5" id="KW-1185">Reference proteome</keyword>
<sequence>MKFNKFGTVLSAIAAATVLNLLDVATAAAATLQLIGLNDSNTLVFFNNNFSQVKKTVGVTGVDGTLLGIDLRPADRQLYGISSTNKIYTIDSSTGAATFVSTLSLPFGGGIESGVDFNPVVDRLRLVASNDQNFRLNVDTGAVADFDLLTPGTQPDRNLAYAAGDANEGANPSITAAAYTNSFAGAPSPTRTTQLFGIDANLDTLVLQSPPNNGTLTTIGSLGIDFGSTGGFDIFSPVSGVNTAYAASGSNIYNINLTTGAATTLGTFSSADSGNIVGLAATQVPEPAVTSSLIGFGLLGLFRRRRSVKSLS</sequence>
<gene>
    <name evidence="4" type="ORF">NDI37_08110</name>
</gene>
<protein>
    <submittedName>
        <fullName evidence="4">DUF4394 domain-containing protein</fullName>
    </submittedName>
</protein>
<feature type="signal peptide" evidence="1">
    <location>
        <begin position="1"/>
        <end position="29"/>
    </location>
</feature>
<reference evidence="4 5" key="1">
    <citation type="submission" date="2022-04" db="EMBL/GenBank/DDBJ databases">
        <title>Positive selection, recombination, and allopatry shape intraspecific diversity of widespread and dominant cyanobacteria.</title>
        <authorList>
            <person name="Wei J."/>
            <person name="Shu W."/>
            <person name="Hu C."/>
        </authorList>
    </citation>
    <scope>NUCLEOTIDE SEQUENCE [LARGE SCALE GENOMIC DNA]</scope>
    <source>
        <strain evidence="4 5">GB2-A5</strain>
    </source>
</reference>
<name>A0ABV0JLZ1_9CYAN</name>
<feature type="domain" description="DUF4394" evidence="3">
    <location>
        <begin position="43"/>
        <end position="280"/>
    </location>
</feature>
<dbReference type="Proteomes" id="UP001442494">
    <property type="component" value="Unassembled WGS sequence"/>
</dbReference>
<dbReference type="InterPro" id="IPR013424">
    <property type="entry name" value="Ice-binding_C"/>
</dbReference>
<proteinExistence type="predicted"/>
<comment type="caution">
    <text evidence="4">The sequence shown here is derived from an EMBL/GenBank/DDBJ whole genome shotgun (WGS) entry which is preliminary data.</text>
</comment>
<evidence type="ECO:0000259" key="3">
    <source>
        <dbReference type="Pfam" id="PF14339"/>
    </source>
</evidence>
<organism evidence="4 5">
    <name type="scientific">Funiculus sociatus GB2-A5</name>
    <dbReference type="NCBI Taxonomy" id="2933946"/>
    <lineage>
        <taxon>Bacteria</taxon>
        <taxon>Bacillati</taxon>
        <taxon>Cyanobacteriota</taxon>
        <taxon>Cyanophyceae</taxon>
        <taxon>Coleofasciculales</taxon>
        <taxon>Coleofasciculaceae</taxon>
        <taxon>Funiculus</taxon>
    </lineage>
</organism>
<evidence type="ECO:0000313" key="4">
    <source>
        <dbReference type="EMBL" id="MEP0864432.1"/>
    </source>
</evidence>
<dbReference type="Pfam" id="PF14339">
    <property type="entry name" value="DUF4394"/>
    <property type="match status" value="1"/>
</dbReference>
<evidence type="ECO:0000259" key="2">
    <source>
        <dbReference type="Pfam" id="PF07589"/>
    </source>
</evidence>
<dbReference type="EMBL" id="JAMPKK010000013">
    <property type="protein sequence ID" value="MEP0864432.1"/>
    <property type="molecule type" value="Genomic_DNA"/>
</dbReference>